<comment type="subcellular location">
    <subcellularLocation>
        <location evidence="1">Cytoplasm</location>
    </subcellularLocation>
</comment>
<evidence type="ECO:0000256" key="9">
    <source>
        <dbReference type="ARBA" id="ARBA00024910"/>
    </source>
</evidence>
<organism evidence="12 13">
    <name type="scientific">Candidatus Nitrosacidococcus tergens</name>
    <dbReference type="NCBI Taxonomy" id="553981"/>
    <lineage>
        <taxon>Bacteria</taxon>
        <taxon>Pseudomonadati</taxon>
        <taxon>Pseudomonadota</taxon>
        <taxon>Gammaproteobacteria</taxon>
        <taxon>Chromatiales</taxon>
        <taxon>Chromatiaceae</taxon>
        <taxon>Candidatus Nitrosacidococcus</taxon>
    </lineage>
</organism>
<dbReference type="KEGG" id="ntg:NSCAC_0223"/>
<comment type="similarity">
    <text evidence="2">Belongs to the ZapA family. Type 1 subfamily.</text>
</comment>
<dbReference type="InterPro" id="IPR007838">
    <property type="entry name" value="Cell_div_ZapA-like"/>
</dbReference>
<gene>
    <name evidence="12" type="ORF">NSCAC_0223</name>
</gene>
<evidence type="ECO:0000256" key="6">
    <source>
        <dbReference type="ARBA" id="ARBA00023054"/>
    </source>
</evidence>
<dbReference type="Gene3D" id="1.20.5.50">
    <property type="match status" value="1"/>
</dbReference>
<dbReference type="Gene3D" id="3.30.160.880">
    <property type="entry name" value="Cell division protein ZapA protomer, N-terminal domain"/>
    <property type="match status" value="1"/>
</dbReference>
<evidence type="ECO:0000256" key="4">
    <source>
        <dbReference type="ARBA" id="ARBA00022490"/>
    </source>
</evidence>
<dbReference type="AlphaFoldDB" id="A0A7G1Q7I7"/>
<keyword evidence="7" id="KW-0717">Septation</keyword>
<keyword evidence="4" id="KW-0963">Cytoplasm</keyword>
<dbReference type="GO" id="GO:0000917">
    <property type="term" value="P:division septum assembly"/>
    <property type="evidence" value="ECO:0007669"/>
    <property type="project" value="UniProtKB-KW"/>
</dbReference>
<dbReference type="EMBL" id="LR778175">
    <property type="protein sequence ID" value="CAB1274546.1"/>
    <property type="molecule type" value="Genomic_DNA"/>
</dbReference>
<dbReference type="SUPFAM" id="SSF102829">
    <property type="entry name" value="Cell division protein ZapA-like"/>
    <property type="match status" value="1"/>
</dbReference>
<dbReference type="InterPro" id="IPR036192">
    <property type="entry name" value="Cell_div_ZapA-like_sf"/>
</dbReference>
<comment type="function">
    <text evidence="9">Activator of cell division through the inhibition of FtsZ GTPase activity, therefore promoting FtsZ assembly into bundles of protofilaments necessary for the formation of the division Z ring. It is recruited early at mid-cell but it is not essential for cell division.</text>
</comment>
<evidence type="ECO:0000313" key="13">
    <source>
        <dbReference type="Proteomes" id="UP000516072"/>
    </source>
</evidence>
<evidence type="ECO:0000256" key="3">
    <source>
        <dbReference type="ARBA" id="ARBA00015195"/>
    </source>
</evidence>
<dbReference type="GO" id="GO:0005829">
    <property type="term" value="C:cytosol"/>
    <property type="evidence" value="ECO:0007669"/>
    <property type="project" value="TreeGrafter"/>
</dbReference>
<evidence type="ECO:0000256" key="11">
    <source>
        <dbReference type="ARBA" id="ARBA00033158"/>
    </source>
</evidence>
<protein>
    <recommendedName>
        <fullName evidence="3">Cell division protein ZapA</fullName>
    </recommendedName>
    <alternativeName>
        <fullName evidence="11">Z ring-associated protein ZapA</fullName>
    </alternativeName>
</protein>
<evidence type="ECO:0000256" key="2">
    <source>
        <dbReference type="ARBA" id="ARBA00010074"/>
    </source>
</evidence>
<evidence type="ECO:0000256" key="1">
    <source>
        <dbReference type="ARBA" id="ARBA00004496"/>
    </source>
</evidence>
<dbReference type="GO" id="GO:0030428">
    <property type="term" value="C:cell septum"/>
    <property type="evidence" value="ECO:0007669"/>
    <property type="project" value="TreeGrafter"/>
</dbReference>
<dbReference type="Proteomes" id="UP000516072">
    <property type="component" value="Chromosome"/>
</dbReference>
<dbReference type="GO" id="GO:0043093">
    <property type="term" value="P:FtsZ-dependent cytokinesis"/>
    <property type="evidence" value="ECO:0007669"/>
    <property type="project" value="TreeGrafter"/>
</dbReference>
<keyword evidence="13" id="KW-1185">Reference proteome</keyword>
<evidence type="ECO:0000313" key="12">
    <source>
        <dbReference type="EMBL" id="CAB1274546.1"/>
    </source>
</evidence>
<dbReference type="InterPro" id="IPR042233">
    <property type="entry name" value="Cell_div_ZapA_N"/>
</dbReference>
<keyword evidence="6" id="KW-0175">Coiled coil</keyword>
<dbReference type="GO" id="GO:0032153">
    <property type="term" value="C:cell division site"/>
    <property type="evidence" value="ECO:0007669"/>
    <property type="project" value="TreeGrafter"/>
</dbReference>
<sequence length="109" mass="12277">MSDPIQITLQISGKSYQVTCSPNEKESLLIAAQYLNKKIEEIKRSNKVVGMERVAVIAALNIAYDLIKSNNQQTIPYEVNERIQSLQTKVKSVLDESRKIITSQGETDH</sequence>
<dbReference type="PANTHER" id="PTHR34981:SF1">
    <property type="entry name" value="CELL DIVISION PROTEIN ZAPA"/>
    <property type="match status" value="1"/>
</dbReference>
<dbReference type="Pfam" id="PF05164">
    <property type="entry name" value="ZapA"/>
    <property type="match status" value="1"/>
</dbReference>
<evidence type="ECO:0000256" key="8">
    <source>
        <dbReference type="ARBA" id="ARBA00023306"/>
    </source>
</evidence>
<reference evidence="12 13" key="1">
    <citation type="submission" date="2020-03" db="EMBL/GenBank/DDBJ databases">
        <authorList>
            <person name="Picone N."/>
        </authorList>
    </citation>
    <scope>NUCLEOTIDE SEQUENCE [LARGE SCALE GENOMIC DNA]</scope>
    <source>
        <strain evidence="12">NSCAC1</strain>
    </source>
</reference>
<evidence type="ECO:0000256" key="7">
    <source>
        <dbReference type="ARBA" id="ARBA00023210"/>
    </source>
</evidence>
<accession>A0A7G1Q7I7</accession>
<name>A0A7G1Q7I7_9GAMM</name>
<proteinExistence type="inferred from homology"/>
<dbReference type="PANTHER" id="PTHR34981">
    <property type="entry name" value="CELL DIVISION PROTEIN ZAPA"/>
    <property type="match status" value="1"/>
</dbReference>
<comment type="subunit">
    <text evidence="10">Homodimer. Interacts with FtsZ.</text>
</comment>
<dbReference type="RefSeq" id="WP_197744603.1">
    <property type="nucleotide sequence ID" value="NZ_LR778175.1"/>
</dbReference>
<keyword evidence="8" id="KW-0131">Cell cycle</keyword>
<keyword evidence="5" id="KW-0132">Cell division</keyword>
<evidence type="ECO:0000256" key="10">
    <source>
        <dbReference type="ARBA" id="ARBA00026068"/>
    </source>
</evidence>
<evidence type="ECO:0000256" key="5">
    <source>
        <dbReference type="ARBA" id="ARBA00022618"/>
    </source>
</evidence>
<dbReference type="GO" id="GO:0000921">
    <property type="term" value="P:septin ring assembly"/>
    <property type="evidence" value="ECO:0007669"/>
    <property type="project" value="TreeGrafter"/>
</dbReference>